<protein>
    <submittedName>
        <fullName evidence="1">FBD-associated F-box protein</fullName>
    </submittedName>
</protein>
<evidence type="ECO:0000313" key="1">
    <source>
        <dbReference type="EMBL" id="KAK3919618.1"/>
    </source>
</evidence>
<name>A0AAE1HEA4_9NEOP</name>
<reference evidence="1" key="1">
    <citation type="submission" date="2021-07" db="EMBL/GenBank/DDBJ databases">
        <authorList>
            <person name="Catto M.A."/>
            <person name="Jacobson A."/>
            <person name="Kennedy G."/>
            <person name="Labadie P."/>
            <person name="Hunt B.G."/>
            <person name="Srinivasan R."/>
        </authorList>
    </citation>
    <scope>NUCLEOTIDE SEQUENCE</scope>
    <source>
        <strain evidence="1">PL_HMW_Pooled</strain>
        <tissue evidence="1">Head</tissue>
    </source>
</reference>
<dbReference type="AlphaFoldDB" id="A0AAE1HEA4"/>
<dbReference type="EMBL" id="JAHWGI010000979">
    <property type="protein sequence ID" value="KAK3919618.1"/>
    <property type="molecule type" value="Genomic_DNA"/>
</dbReference>
<gene>
    <name evidence="1" type="ORF">KUF71_008745</name>
</gene>
<sequence>MLPAEATDRLHQSKIVGSTGVINKLEDDMSAVLNAPMSKEEQWRRYAPLLSQWLKFLEQERKPVTIPVVGGKAEIEDDKDTYDTLRTQLQRILPRTFQQAGCTIYDTLNNSRMRQIIDWDAVGGVSIHGVPLAHSNIIDYVSDLCRERKSFNPPGWQTFAKALGELSLPRDLIKNPKYHPFLIQNGSGVLSTPPYTTSVLATPKRLTAKSKVFEVLAPIHADLFAQDRYLIPGVPLHLRFTRNKDSFLLMSTKKEKLTILDARLIMRQAHGVRLKTFLKNYFTDNTFENDLTVAELFKHYTHCTKICEDVAPSVSNQTACTRKH</sequence>
<accession>A0AAE1HEA4</accession>
<proteinExistence type="predicted"/>
<keyword evidence="2" id="KW-1185">Reference proteome</keyword>
<organism evidence="1 2">
    <name type="scientific">Frankliniella fusca</name>
    <dbReference type="NCBI Taxonomy" id="407009"/>
    <lineage>
        <taxon>Eukaryota</taxon>
        <taxon>Metazoa</taxon>
        <taxon>Ecdysozoa</taxon>
        <taxon>Arthropoda</taxon>
        <taxon>Hexapoda</taxon>
        <taxon>Insecta</taxon>
        <taxon>Pterygota</taxon>
        <taxon>Neoptera</taxon>
        <taxon>Paraneoptera</taxon>
        <taxon>Thysanoptera</taxon>
        <taxon>Terebrantia</taxon>
        <taxon>Thripoidea</taxon>
        <taxon>Thripidae</taxon>
        <taxon>Frankliniella</taxon>
    </lineage>
</organism>
<comment type="caution">
    <text evidence="1">The sequence shown here is derived from an EMBL/GenBank/DDBJ whole genome shotgun (WGS) entry which is preliminary data.</text>
</comment>
<reference evidence="1" key="2">
    <citation type="journal article" date="2023" name="BMC Genomics">
        <title>Pest status, molecular evolution, and epigenetic factors derived from the genome assembly of Frankliniella fusca, a thysanopteran phytovirus vector.</title>
        <authorList>
            <person name="Catto M.A."/>
            <person name="Labadie P.E."/>
            <person name="Jacobson A.L."/>
            <person name="Kennedy G.G."/>
            <person name="Srinivasan R."/>
            <person name="Hunt B.G."/>
        </authorList>
    </citation>
    <scope>NUCLEOTIDE SEQUENCE</scope>
    <source>
        <strain evidence="1">PL_HMW_Pooled</strain>
    </source>
</reference>
<dbReference type="Proteomes" id="UP001219518">
    <property type="component" value="Unassembled WGS sequence"/>
</dbReference>
<evidence type="ECO:0000313" key="2">
    <source>
        <dbReference type="Proteomes" id="UP001219518"/>
    </source>
</evidence>